<proteinExistence type="predicted"/>
<keyword evidence="1" id="KW-0472">Membrane</keyword>
<keyword evidence="1" id="KW-0812">Transmembrane</keyword>
<evidence type="ECO:0000256" key="1">
    <source>
        <dbReference type="SAM" id="Phobius"/>
    </source>
</evidence>
<dbReference type="AlphaFoldDB" id="A0A1N7EZ49"/>
<organism evidence="2 3">
    <name type="scientific">Natronorubrum thiooxidans</name>
    <dbReference type="NCBI Taxonomy" id="308853"/>
    <lineage>
        <taxon>Archaea</taxon>
        <taxon>Methanobacteriati</taxon>
        <taxon>Methanobacteriota</taxon>
        <taxon>Stenosarchaea group</taxon>
        <taxon>Halobacteria</taxon>
        <taxon>Halobacteriales</taxon>
        <taxon>Natrialbaceae</taxon>
        <taxon>Natronorubrum</taxon>
    </lineage>
</organism>
<keyword evidence="1" id="KW-1133">Transmembrane helix</keyword>
<name>A0A1N7EZ49_9EURY</name>
<feature type="transmembrane region" description="Helical" evidence="1">
    <location>
        <begin position="7"/>
        <end position="28"/>
    </location>
</feature>
<reference evidence="3" key="1">
    <citation type="submission" date="2017-01" db="EMBL/GenBank/DDBJ databases">
        <authorList>
            <person name="Varghese N."/>
            <person name="Submissions S."/>
        </authorList>
    </citation>
    <scope>NUCLEOTIDE SEQUENCE [LARGE SCALE GENOMIC DNA]</scope>
    <source>
        <strain evidence="3">type strain: HArc-</strain>
    </source>
</reference>
<gene>
    <name evidence="2" type="ORF">SAMN05421752_105197</name>
</gene>
<dbReference type="EMBL" id="FTNR01000005">
    <property type="protein sequence ID" value="SIR93366.1"/>
    <property type="molecule type" value="Genomic_DNA"/>
</dbReference>
<evidence type="ECO:0000313" key="2">
    <source>
        <dbReference type="EMBL" id="SIR93366.1"/>
    </source>
</evidence>
<protein>
    <submittedName>
        <fullName evidence="2">Uncharacterized protein</fullName>
    </submittedName>
</protein>
<dbReference type="STRING" id="308853.SAMN05421752_105197"/>
<keyword evidence="3" id="KW-1185">Reference proteome</keyword>
<evidence type="ECO:0000313" key="3">
    <source>
        <dbReference type="Proteomes" id="UP000185936"/>
    </source>
</evidence>
<sequence>MSKPTKVVLMTIAVSALLSLLVVSQMVLV</sequence>
<accession>A0A1N7EZ49</accession>
<dbReference type="Proteomes" id="UP000185936">
    <property type="component" value="Unassembled WGS sequence"/>
</dbReference>